<feature type="transmembrane region" description="Helical" evidence="1">
    <location>
        <begin position="21"/>
        <end position="44"/>
    </location>
</feature>
<protein>
    <submittedName>
        <fullName evidence="2">Competence type IV pilus minor pilin ComGF</fullName>
    </submittedName>
</protein>
<name>A0ABW5V471_9BACI</name>
<sequence>MPEKEKVNFVYMATRTNKNGFTFIESLLTISILLMTLPFIGYLVKGTDFTSNYDQLAGQQFFYFLRDEVIRSTEVTIEPSTLALLQQDGTTASIKRNGNRIIRNVDGKGFEVYLQHVRDVRFTSVPHGVHVSITMTDGEQYETDISIYQ</sequence>
<dbReference type="Pfam" id="PF15980">
    <property type="entry name" value="ComGF"/>
    <property type="match status" value="1"/>
</dbReference>
<reference evidence="3" key="1">
    <citation type="journal article" date="2019" name="Int. J. Syst. Evol. Microbiol.">
        <title>The Global Catalogue of Microorganisms (GCM) 10K type strain sequencing project: providing services to taxonomists for standard genome sequencing and annotation.</title>
        <authorList>
            <consortium name="The Broad Institute Genomics Platform"/>
            <consortium name="The Broad Institute Genome Sequencing Center for Infectious Disease"/>
            <person name="Wu L."/>
            <person name="Ma J."/>
        </authorList>
    </citation>
    <scope>NUCLEOTIDE SEQUENCE [LARGE SCALE GENOMIC DNA]</scope>
    <source>
        <strain evidence="3">TISTR 1535</strain>
    </source>
</reference>
<keyword evidence="1" id="KW-1133">Transmembrane helix</keyword>
<keyword evidence="1" id="KW-0472">Membrane</keyword>
<organism evidence="2 3">
    <name type="scientific">Lentibacillus juripiscarius</name>
    <dbReference type="NCBI Taxonomy" id="257446"/>
    <lineage>
        <taxon>Bacteria</taxon>
        <taxon>Bacillati</taxon>
        <taxon>Bacillota</taxon>
        <taxon>Bacilli</taxon>
        <taxon>Bacillales</taxon>
        <taxon>Bacillaceae</taxon>
        <taxon>Lentibacillus</taxon>
    </lineage>
</organism>
<comment type="caution">
    <text evidence="2">The sequence shown here is derived from an EMBL/GenBank/DDBJ whole genome shotgun (WGS) entry which is preliminary data.</text>
</comment>
<evidence type="ECO:0000313" key="3">
    <source>
        <dbReference type="Proteomes" id="UP001597502"/>
    </source>
</evidence>
<keyword evidence="1" id="KW-0812">Transmembrane</keyword>
<accession>A0ABW5V471</accession>
<proteinExistence type="predicted"/>
<dbReference type="EMBL" id="JBHUNA010000001">
    <property type="protein sequence ID" value="MFD2759409.1"/>
    <property type="molecule type" value="Genomic_DNA"/>
</dbReference>
<gene>
    <name evidence="2" type="ORF">ACFSUO_00180</name>
</gene>
<keyword evidence="3" id="KW-1185">Reference proteome</keyword>
<evidence type="ECO:0000256" key="1">
    <source>
        <dbReference type="SAM" id="Phobius"/>
    </source>
</evidence>
<evidence type="ECO:0000313" key="2">
    <source>
        <dbReference type="EMBL" id="MFD2759409.1"/>
    </source>
</evidence>
<dbReference type="Proteomes" id="UP001597502">
    <property type="component" value="Unassembled WGS sequence"/>
</dbReference>
<dbReference type="InterPro" id="IPR016977">
    <property type="entry name" value="ComGF"/>
</dbReference>